<comment type="caution">
    <text evidence="1">The sequence shown here is derived from an EMBL/GenBank/DDBJ whole genome shotgun (WGS) entry which is preliminary data.</text>
</comment>
<dbReference type="Proteomes" id="UP000735302">
    <property type="component" value="Unassembled WGS sequence"/>
</dbReference>
<organism evidence="1 2">
    <name type="scientific">Plakobranchus ocellatus</name>
    <dbReference type="NCBI Taxonomy" id="259542"/>
    <lineage>
        <taxon>Eukaryota</taxon>
        <taxon>Metazoa</taxon>
        <taxon>Spiralia</taxon>
        <taxon>Lophotrochozoa</taxon>
        <taxon>Mollusca</taxon>
        <taxon>Gastropoda</taxon>
        <taxon>Heterobranchia</taxon>
        <taxon>Euthyneura</taxon>
        <taxon>Panpulmonata</taxon>
        <taxon>Sacoglossa</taxon>
        <taxon>Placobranchoidea</taxon>
        <taxon>Plakobranchidae</taxon>
        <taxon>Plakobranchus</taxon>
    </lineage>
</organism>
<proteinExistence type="predicted"/>
<dbReference type="EMBL" id="BLXT01004630">
    <property type="protein sequence ID" value="GFO15896.1"/>
    <property type="molecule type" value="Genomic_DNA"/>
</dbReference>
<gene>
    <name evidence="1" type="ORF">PoB_004240100</name>
</gene>
<evidence type="ECO:0000313" key="1">
    <source>
        <dbReference type="EMBL" id="GFO15896.1"/>
    </source>
</evidence>
<dbReference type="AlphaFoldDB" id="A0AAV4AXQ3"/>
<reference evidence="1 2" key="1">
    <citation type="journal article" date="2021" name="Elife">
        <title>Chloroplast acquisition without the gene transfer in kleptoplastic sea slugs, Plakobranchus ocellatus.</title>
        <authorList>
            <person name="Maeda T."/>
            <person name="Takahashi S."/>
            <person name="Yoshida T."/>
            <person name="Shimamura S."/>
            <person name="Takaki Y."/>
            <person name="Nagai Y."/>
            <person name="Toyoda A."/>
            <person name="Suzuki Y."/>
            <person name="Arimoto A."/>
            <person name="Ishii H."/>
            <person name="Satoh N."/>
            <person name="Nishiyama T."/>
            <person name="Hasebe M."/>
            <person name="Maruyama T."/>
            <person name="Minagawa J."/>
            <person name="Obokata J."/>
            <person name="Shigenobu S."/>
        </authorList>
    </citation>
    <scope>NUCLEOTIDE SEQUENCE [LARGE SCALE GENOMIC DNA]</scope>
</reference>
<accession>A0AAV4AXQ3</accession>
<sequence>MKKWIQGYRYAVETCYYVGGTVDNESALKSAETLLSRVRASLPAPPFSHDDDDDDDEAYDNATAAAAVDDDDEQSKA</sequence>
<protein>
    <submittedName>
        <fullName evidence="1">Uncharacterized protein</fullName>
    </submittedName>
</protein>
<name>A0AAV4AXQ3_9GAST</name>
<evidence type="ECO:0000313" key="2">
    <source>
        <dbReference type="Proteomes" id="UP000735302"/>
    </source>
</evidence>
<keyword evidence="2" id="KW-1185">Reference proteome</keyword>